<accession>A0ABS9T5E4</accession>
<keyword evidence="3" id="KW-0378">Hydrolase</keyword>
<dbReference type="Proteomes" id="UP001166784">
    <property type="component" value="Unassembled WGS sequence"/>
</dbReference>
<reference evidence="6" key="2">
    <citation type="journal article" date="2023" name="Int. J. Syst. Evol. Microbiol.">
        <title>Streptomyces marispadix sp. nov., isolated from marine beach sediment of the Northern Coast of Portugal.</title>
        <authorList>
            <person name="dos Santos J.D.N."/>
            <person name="Vitorino I.R."/>
            <person name="Kallscheuer N."/>
            <person name="Srivastava A."/>
            <person name="Krautwurst S."/>
            <person name="Marz M."/>
            <person name="Jogler C."/>
            <person name="Lobo Da Cunha A."/>
            <person name="Catita J."/>
            <person name="Goncalves H."/>
            <person name="Gonzalez I."/>
            <person name="Reyes F."/>
            <person name="Lage O.M."/>
        </authorList>
    </citation>
    <scope>NUCLEOTIDE SEQUENCE</scope>
    <source>
        <strain evidence="6">M600PL45_2</strain>
    </source>
</reference>
<sequence>MDTPAHAAVRVLPTETTGDTAERKATVALLPVGSYEQHGPYLPLSTDTLIACSVAERVAASYSVQPLPPLTFSCSQEHSDWPGTVSITAATLGAVVRDIAHSLRRAGVPGLVLVNGHGGNYVLRNVVQEATAEGHRMALFPVAADWDEAAAAAGVETPARSDMHAGELETSILMHTRPDCVREGYETADHISDDRRHLHALGLGPYTGSGVVGRPSLARAEKGDAVLASLADAFAGHLRALESR</sequence>
<dbReference type="PANTHER" id="PTHR35005:SF1">
    <property type="entry name" value="2-AMINO-5-FORMYLAMINO-6-RIBOSYLAMINOPYRIMIDIN-4(3H)-ONE 5'-MONOPHOSPHATE DEFORMYLASE"/>
    <property type="match status" value="1"/>
</dbReference>
<evidence type="ECO:0000256" key="4">
    <source>
        <dbReference type="ARBA" id="ARBA00022833"/>
    </source>
</evidence>
<dbReference type="PANTHER" id="PTHR35005">
    <property type="entry name" value="3-DEHYDRO-SCYLLO-INOSOSE HYDROLASE"/>
    <property type="match status" value="1"/>
</dbReference>
<evidence type="ECO:0000256" key="2">
    <source>
        <dbReference type="ARBA" id="ARBA00022723"/>
    </source>
</evidence>
<name>A0ABS9T5E4_9ACTN</name>
<evidence type="ECO:0000256" key="1">
    <source>
        <dbReference type="ARBA" id="ARBA00001947"/>
    </source>
</evidence>
<keyword evidence="4" id="KW-0862">Zinc</keyword>
<dbReference type="InterPro" id="IPR003785">
    <property type="entry name" value="Creatininase/forma_Hydrolase"/>
</dbReference>
<evidence type="ECO:0000256" key="3">
    <source>
        <dbReference type="ARBA" id="ARBA00022801"/>
    </source>
</evidence>
<proteinExistence type="inferred from homology"/>
<keyword evidence="7" id="KW-1185">Reference proteome</keyword>
<evidence type="ECO:0000313" key="6">
    <source>
        <dbReference type="EMBL" id="MCH6163742.1"/>
    </source>
</evidence>
<comment type="similarity">
    <text evidence="5">Belongs to the creatininase superfamily.</text>
</comment>
<dbReference type="EMBL" id="JAKWJU010000002">
    <property type="protein sequence ID" value="MCH6163742.1"/>
    <property type="molecule type" value="Genomic_DNA"/>
</dbReference>
<evidence type="ECO:0000313" key="7">
    <source>
        <dbReference type="Proteomes" id="UP001166784"/>
    </source>
</evidence>
<dbReference type="InterPro" id="IPR024087">
    <property type="entry name" value="Creatininase-like_sf"/>
</dbReference>
<dbReference type="SUPFAM" id="SSF102215">
    <property type="entry name" value="Creatininase"/>
    <property type="match status" value="1"/>
</dbReference>
<dbReference type="Pfam" id="PF02633">
    <property type="entry name" value="Creatininase"/>
    <property type="match status" value="1"/>
</dbReference>
<organism evidence="6 7">
    <name type="scientific">Streptomyces marispadix</name>
    <dbReference type="NCBI Taxonomy" id="2922868"/>
    <lineage>
        <taxon>Bacteria</taxon>
        <taxon>Bacillati</taxon>
        <taxon>Actinomycetota</taxon>
        <taxon>Actinomycetes</taxon>
        <taxon>Kitasatosporales</taxon>
        <taxon>Streptomycetaceae</taxon>
        <taxon>Streptomyces</taxon>
    </lineage>
</organism>
<comment type="caution">
    <text evidence="6">The sequence shown here is derived from an EMBL/GenBank/DDBJ whole genome shotgun (WGS) entry which is preliminary data.</text>
</comment>
<comment type="cofactor">
    <cofactor evidence="1">
        <name>Zn(2+)</name>
        <dbReference type="ChEBI" id="CHEBI:29105"/>
    </cofactor>
</comment>
<gene>
    <name evidence="6" type="ORF">MMA15_26085</name>
</gene>
<keyword evidence="2" id="KW-0479">Metal-binding</keyword>
<evidence type="ECO:0000256" key="5">
    <source>
        <dbReference type="ARBA" id="ARBA00024029"/>
    </source>
</evidence>
<reference evidence="6" key="1">
    <citation type="submission" date="2022-03" db="EMBL/GenBank/DDBJ databases">
        <authorList>
            <person name="Santos J.D.N."/>
            <person name="Kallscheuer N."/>
            <person name="Jogler C."/>
            <person name="Lage O.M."/>
        </authorList>
    </citation>
    <scope>NUCLEOTIDE SEQUENCE</scope>
    <source>
        <strain evidence="6">M600PL45_2</strain>
    </source>
</reference>
<dbReference type="RefSeq" id="WP_241062608.1">
    <property type="nucleotide sequence ID" value="NZ_JAKWJU010000002.1"/>
</dbReference>
<dbReference type="Gene3D" id="3.40.50.10310">
    <property type="entry name" value="Creatininase"/>
    <property type="match status" value="1"/>
</dbReference>
<protein>
    <submittedName>
        <fullName evidence="6">Creatininase family protein</fullName>
    </submittedName>
</protein>